<dbReference type="EMBL" id="JAMKOV010000191">
    <property type="protein sequence ID" value="KAI8033109.1"/>
    <property type="molecule type" value="Genomic_DNA"/>
</dbReference>
<evidence type="ECO:0000313" key="1">
    <source>
        <dbReference type="EMBL" id="KAI8033109.1"/>
    </source>
</evidence>
<accession>A0A9Q0BIY1</accession>
<sequence length="29" mass="3498">MTGLQWRPPQFPKRARIPVYCEQNLQRAL</sequence>
<comment type="caution">
    <text evidence="1">The sequence shown here is derived from an EMBL/GenBank/DDBJ whole genome shotgun (WGS) entry which is preliminary data.</text>
</comment>
<dbReference type="AlphaFoldDB" id="A0A9Q0BIY1"/>
<dbReference type="Proteomes" id="UP001059596">
    <property type="component" value="Unassembled WGS sequence"/>
</dbReference>
<keyword evidence="2" id="KW-1185">Reference proteome</keyword>
<name>A0A9Q0BIY1_9MUSC</name>
<protein>
    <submittedName>
        <fullName evidence="1">Uncharacterized protein</fullName>
    </submittedName>
</protein>
<gene>
    <name evidence="1" type="ORF">M5D96_014135</name>
</gene>
<reference evidence="1" key="1">
    <citation type="journal article" date="2023" name="Genome Biol. Evol.">
        <title>Long-read-based Genome Assembly of Drosophila gunungcola Reveals Fewer Chemosensory Genes in Flower-breeding Species.</title>
        <authorList>
            <person name="Negi A."/>
            <person name="Liao B.Y."/>
            <person name="Yeh S.D."/>
        </authorList>
    </citation>
    <scope>NUCLEOTIDE SEQUENCE</scope>
    <source>
        <strain evidence="1">Sukarami</strain>
    </source>
</reference>
<proteinExistence type="predicted"/>
<organism evidence="1 2">
    <name type="scientific">Drosophila gunungcola</name>
    <name type="common">fruit fly</name>
    <dbReference type="NCBI Taxonomy" id="103775"/>
    <lineage>
        <taxon>Eukaryota</taxon>
        <taxon>Metazoa</taxon>
        <taxon>Ecdysozoa</taxon>
        <taxon>Arthropoda</taxon>
        <taxon>Hexapoda</taxon>
        <taxon>Insecta</taxon>
        <taxon>Pterygota</taxon>
        <taxon>Neoptera</taxon>
        <taxon>Endopterygota</taxon>
        <taxon>Diptera</taxon>
        <taxon>Brachycera</taxon>
        <taxon>Muscomorpha</taxon>
        <taxon>Ephydroidea</taxon>
        <taxon>Drosophilidae</taxon>
        <taxon>Drosophila</taxon>
        <taxon>Sophophora</taxon>
    </lineage>
</organism>
<evidence type="ECO:0000313" key="2">
    <source>
        <dbReference type="Proteomes" id="UP001059596"/>
    </source>
</evidence>